<dbReference type="InterPro" id="IPR036259">
    <property type="entry name" value="MFS_trans_sf"/>
</dbReference>
<keyword evidence="4" id="KW-0472">Membrane</keyword>
<reference evidence="6" key="1">
    <citation type="submission" date="2023-01" db="EMBL/GenBank/DDBJ databases">
        <title>Colletotrichum chrysophilum M932 genome sequence.</title>
        <authorList>
            <person name="Baroncelli R."/>
        </authorList>
    </citation>
    <scope>NUCLEOTIDE SEQUENCE</scope>
    <source>
        <strain evidence="6">M932</strain>
    </source>
</reference>
<dbReference type="Gene3D" id="1.20.1250.20">
    <property type="entry name" value="MFS general substrate transporter like domains"/>
    <property type="match status" value="1"/>
</dbReference>
<organism evidence="6 7">
    <name type="scientific">Colletotrichum chrysophilum</name>
    <dbReference type="NCBI Taxonomy" id="1836956"/>
    <lineage>
        <taxon>Eukaryota</taxon>
        <taxon>Fungi</taxon>
        <taxon>Dikarya</taxon>
        <taxon>Ascomycota</taxon>
        <taxon>Pezizomycotina</taxon>
        <taxon>Sordariomycetes</taxon>
        <taxon>Hypocreomycetidae</taxon>
        <taxon>Glomerellales</taxon>
        <taxon>Glomerellaceae</taxon>
        <taxon>Colletotrichum</taxon>
        <taxon>Colletotrichum gloeosporioides species complex</taxon>
    </lineage>
</organism>
<dbReference type="Pfam" id="PF07690">
    <property type="entry name" value="MFS_1"/>
    <property type="match status" value="1"/>
</dbReference>
<feature type="transmembrane region" description="Helical" evidence="4">
    <location>
        <begin position="196"/>
        <end position="215"/>
    </location>
</feature>
<dbReference type="SUPFAM" id="SSF103473">
    <property type="entry name" value="MFS general substrate transporter"/>
    <property type="match status" value="1"/>
</dbReference>
<dbReference type="CDD" id="cd17352">
    <property type="entry name" value="MFS_MCT_SLC16"/>
    <property type="match status" value="1"/>
</dbReference>
<feature type="transmembrane region" description="Helical" evidence="4">
    <location>
        <begin position="164"/>
        <end position="189"/>
    </location>
</feature>
<comment type="similarity">
    <text evidence="2">Belongs to the major facilitator superfamily. Monocarboxylate porter (TC 2.A.1.13) family.</text>
</comment>
<keyword evidence="7" id="KW-1185">Reference proteome</keyword>
<feature type="compositionally biased region" description="Polar residues" evidence="3">
    <location>
        <begin position="44"/>
        <end position="55"/>
    </location>
</feature>
<evidence type="ECO:0000259" key="5">
    <source>
        <dbReference type="PROSITE" id="PS50850"/>
    </source>
</evidence>
<comment type="subcellular location">
    <subcellularLocation>
        <location evidence="1">Membrane</location>
        <topology evidence="1">Multi-pass membrane protein</topology>
    </subcellularLocation>
</comment>
<feature type="transmembrane region" description="Helical" evidence="4">
    <location>
        <begin position="270"/>
        <end position="291"/>
    </location>
</feature>
<evidence type="ECO:0000313" key="6">
    <source>
        <dbReference type="EMBL" id="KAK1841845.1"/>
    </source>
</evidence>
<feature type="transmembrane region" description="Helical" evidence="4">
    <location>
        <begin position="335"/>
        <end position="355"/>
    </location>
</feature>
<feature type="transmembrane region" description="Helical" evidence="4">
    <location>
        <begin position="303"/>
        <end position="323"/>
    </location>
</feature>
<evidence type="ECO:0000256" key="3">
    <source>
        <dbReference type="SAM" id="MobiDB-lite"/>
    </source>
</evidence>
<dbReference type="PANTHER" id="PTHR11360:SF130">
    <property type="entry name" value="MAJOR FACILITATOR SUPERFAMILY (MFS) PROFILE DOMAIN-CONTAINING PROTEIN-RELATED"/>
    <property type="match status" value="1"/>
</dbReference>
<feature type="transmembrane region" description="Helical" evidence="4">
    <location>
        <begin position="75"/>
        <end position="97"/>
    </location>
</feature>
<feature type="transmembrane region" description="Helical" evidence="4">
    <location>
        <begin position="227"/>
        <end position="249"/>
    </location>
</feature>
<keyword evidence="4" id="KW-0812">Transmembrane</keyword>
<evidence type="ECO:0000313" key="7">
    <source>
        <dbReference type="Proteomes" id="UP001243330"/>
    </source>
</evidence>
<feature type="compositionally biased region" description="Low complexity" evidence="3">
    <location>
        <begin position="22"/>
        <end position="32"/>
    </location>
</feature>
<dbReference type="InterPro" id="IPR011701">
    <property type="entry name" value="MFS"/>
</dbReference>
<evidence type="ECO:0000256" key="2">
    <source>
        <dbReference type="ARBA" id="ARBA00006727"/>
    </source>
</evidence>
<feature type="transmembrane region" description="Helical" evidence="4">
    <location>
        <begin position="361"/>
        <end position="386"/>
    </location>
</feature>
<comment type="caution">
    <text evidence="6">The sequence shown here is derived from an EMBL/GenBank/DDBJ whole genome shotgun (WGS) entry which is preliminary data.</text>
</comment>
<proteinExistence type="inferred from homology"/>
<feature type="region of interest" description="Disordered" evidence="3">
    <location>
        <begin position="1"/>
        <end position="66"/>
    </location>
</feature>
<feature type="transmembrane region" description="Helical" evidence="4">
    <location>
        <begin position="139"/>
        <end position="158"/>
    </location>
</feature>
<dbReference type="InterPro" id="IPR050327">
    <property type="entry name" value="Proton-linked_MCT"/>
</dbReference>
<dbReference type="GO" id="GO:0016020">
    <property type="term" value="C:membrane"/>
    <property type="evidence" value="ECO:0007669"/>
    <property type="project" value="UniProtKB-SubCell"/>
</dbReference>
<gene>
    <name evidence="6" type="ORF">CCHR01_15535</name>
</gene>
<name>A0AAD9EAX7_9PEZI</name>
<dbReference type="InterPro" id="IPR020846">
    <property type="entry name" value="MFS_dom"/>
</dbReference>
<feature type="transmembrane region" description="Helical" evidence="4">
    <location>
        <begin position="109"/>
        <end position="127"/>
    </location>
</feature>
<dbReference type="PANTHER" id="PTHR11360">
    <property type="entry name" value="MONOCARBOXYLATE TRANSPORTER"/>
    <property type="match status" value="1"/>
</dbReference>
<feature type="transmembrane region" description="Helical" evidence="4">
    <location>
        <begin position="398"/>
        <end position="419"/>
    </location>
</feature>
<dbReference type="AlphaFoldDB" id="A0AAD9EAX7"/>
<feature type="domain" description="Major facilitator superfamily (MFS) profile" evidence="5">
    <location>
        <begin position="70"/>
        <end position="447"/>
    </location>
</feature>
<evidence type="ECO:0000256" key="1">
    <source>
        <dbReference type="ARBA" id="ARBA00004141"/>
    </source>
</evidence>
<protein>
    <submittedName>
        <fullName evidence="6">MFS monocarboxylate transporter</fullName>
    </submittedName>
</protein>
<dbReference type="GO" id="GO:0022857">
    <property type="term" value="F:transmembrane transporter activity"/>
    <property type="evidence" value="ECO:0007669"/>
    <property type="project" value="InterPro"/>
</dbReference>
<dbReference type="PROSITE" id="PS50850">
    <property type="entry name" value="MFS"/>
    <property type="match status" value="1"/>
</dbReference>
<keyword evidence="4" id="KW-1133">Transmembrane helix</keyword>
<evidence type="ECO:0000256" key="4">
    <source>
        <dbReference type="SAM" id="Phobius"/>
    </source>
</evidence>
<accession>A0AAD9EAX7</accession>
<dbReference type="Proteomes" id="UP001243330">
    <property type="component" value="Unassembled WGS sequence"/>
</dbReference>
<sequence length="699" mass="78320">MDDTTQPRAGQYSEDKHQTDNSSSSHPSPSTSVIFDTSDEDIEQNASTKEASKTSPADADEPPPDGGLQAWTQAFMAHLVVVNTWGTINSFGIFQTFYRDYLSRPASDISWIGSMQVFFLFVVGVFTGRLTDAGYFRTVFGIGSALVVLGSLTASFATEYWQLFLSQGLCIGLGMGGLFCPVMAVLSTYFKRRRNLAIGIAISGSATGGMIYPVMARQLLPKIGFGWTMRVMALVQLVTLLVANIFMRSRLRPRRAGSLVELSAFKEKPYLLFTIGMFFNFWGVYFAFYYIGPFSRDKLSFSYDTSIDILMIMNGVGAIGRVIPGFLADLFLGPLNVVTPAAAVCTILLFSWMAIKSAAGLYAWAVIYGIFGATVQGLFPAALSSLTTDLRKAGTRMGMVYSIVSFANLTGPPLAGALIKIGGGEYTPSPLAVLALHTVIPAYWKQAMANFQPIDMAIANPKPRFVRDPETNRSSRQYLLQMADYDGSHDYPYCWGFTIFRTAYESDEAFTKAVERLNNYAKHWAYHDLARRRDREPKDPLPNQDLSSRYYSDIIEDPGLAGADVEEVGRRFDDWVKEHLNSTDKRDVPNARFRFCLMLDQQSIDAILAMPEDRETVTSDMDPPRNQRWIKLVTGEQWADRGWPKRGRLWCRAGIYEFWGMWFEIEDPDFIYEESGWAEDPWSETDGALNFWGIPGVDW</sequence>
<dbReference type="EMBL" id="JAQOWY010000453">
    <property type="protein sequence ID" value="KAK1841845.1"/>
    <property type="molecule type" value="Genomic_DNA"/>
</dbReference>